<evidence type="ECO:0000256" key="1">
    <source>
        <dbReference type="ARBA" id="ARBA00001971"/>
    </source>
</evidence>
<keyword evidence="4 9" id="KW-0349">Heme</keyword>
<keyword evidence="13" id="KW-1185">Reference proteome</keyword>
<dbReference type="PROSITE" id="PS00086">
    <property type="entry name" value="CYTOCHROME_P450"/>
    <property type="match status" value="1"/>
</dbReference>
<evidence type="ECO:0000256" key="9">
    <source>
        <dbReference type="PIRSR" id="PIRSR602401-1"/>
    </source>
</evidence>
<dbReference type="AlphaFoldDB" id="A0AAD7CSZ8"/>
<evidence type="ECO:0000313" key="12">
    <source>
        <dbReference type="EMBL" id="KAJ7661732.1"/>
    </source>
</evidence>
<dbReference type="CDD" id="cd11065">
    <property type="entry name" value="CYP64-like"/>
    <property type="match status" value="1"/>
</dbReference>
<gene>
    <name evidence="12" type="ORF">B0H17DRAFT_1185163</name>
</gene>
<dbReference type="PANTHER" id="PTHR46300:SF7">
    <property type="entry name" value="P450, PUTATIVE (EUROFUNG)-RELATED"/>
    <property type="match status" value="1"/>
</dbReference>
<dbReference type="Pfam" id="PF00067">
    <property type="entry name" value="p450"/>
    <property type="match status" value="1"/>
</dbReference>
<keyword evidence="6 10" id="KW-0560">Oxidoreductase</keyword>
<dbReference type="GO" id="GO:0004497">
    <property type="term" value="F:monooxygenase activity"/>
    <property type="evidence" value="ECO:0007669"/>
    <property type="project" value="UniProtKB-KW"/>
</dbReference>
<sequence length="508" mass="56895">MIVVSVVAAALVWILLEASRKFNRRNLPPGPAGLPIVGNLFDMPNGKRWDVFDSWGQKWGPITSASFLGETFVMINSFEIANELLNKRSAIYADRPDAPMAGWLVGWKNIVSFLHYGEHFKQCRRLIHGLVGTPVSLKKLHHMHEHASHKMLKSILAKPEDLEHIIMHTSGALLLRVVYGWSEDEHDHPFVETADQAVNDLYVFVSGYLVDALPILRHLPSWLPGTEFKRQAKGWSSTFDAMVDRPFSWIKGQLTAGNNESSFVADHLREGVEDEFTVKWTAASMSSAGPDTTAWTVFAFFKAMAMYPDVMKRAQAEIESVVGSDRLPQISDRAQMPFIDAMVFESLRWHPVAPLGDSVVELEPTGFPHRLTEDDHYEGFLLPKGALVQTNVVGITRDPAIYPNPHVFDPTRFMASETKQVQPNPEYTFGWGRRICPGRLMALEVLFITYAQVLAVYNISKGTENGVPVQLDTGRSEGVVSRPTAFKCDIKPRDKKALSLITGDFPIN</sequence>
<keyword evidence="8 10" id="KW-0503">Monooxygenase</keyword>
<comment type="pathway">
    <text evidence="2">Secondary metabolite biosynthesis.</text>
</comment>
<dbReference type="InterPro" id="IPR002401">
    <property type="entry name" value="Cyt_P450_E_grp-I"/>
</dbReference>
<comment type="caution">
    <text evidence="12">The sequence shown here is derived from an EMBL/GenBank/DDBJ whole genome shotgun (WGS) entry which is preliminary data.</text>
</comment>
<evidence type="ECO:0000256" key="6">
    <source>
        <dbReference type="ARBA" id="ARBA00023002"/>
    </source>
</evidence>
<evidence type="ECO:0000256" key="3">
    <source>
        <dbReference type="ARBA" id="ARBA00010617"/>
    </source>
</evidence>
<evidence type="ECO:0000256" key="11">
    <source>
        <dbReference type="SAM" id="SignalP"/>
    </source>
</evidence>
<evidence type="ECO:0000256" key="2">
    <source>
        <dbReference type="ARBA" id="ARBA00005179"/>
    </source>
</evidence>
<dbReference type="GO" id="GO:0020037">
    <property type="term" value="F:heme binding"/>
    <property type="evidence" value="ECO:0007669"/>
    <property type="project" value="InterPro"/>
</dbReference>
<comment type="cofactor">
    <cofactor evidence="1 9">
        <name>heme</name>
        <dbReference type="ChEBI" id="CHEBI:30413"/>
    </cofactor>
</comment>
<dbReference type="EMBL" id="JARKIE010000248">
    <property type="protein sequence ID" value="KAJ7661732.1"/>
    <property type="molecule type" value="Genomic_DNA"/>
</dbReference>
<evidence type="ECO:0000256" key="8">
    <source>
        <dbReference type="ARBA" id="ARBA00023033"/>
    </source>
</evidence>
<name>A0AAD7CSZ8_MYCRO</name>
<dbReference type="InterPro" id="IPR036396">
    <property type="entry name" value="Cyt_P450_sf"/>
</dbReference>
<dbReference type="InterPro" id="IPR001128">
    <property type="entry name" value="Cyt_P450"/>
</dbReference>
<proteinExistence type="inferred from homology"/>
<organism evidence="12 13">
    <name type="scientific">Mycena rosella</name>
    <name type="common">Pink bonnet</name>
    <name type="synonym">Agaricus rosellus</name>
    <dbReference type="NCBI Taxonomy" id="1033263"/>
    <lineage>
        <taxon>Eukaryota</taxon>
        <taxon>Fungi</taxon>
        <taxon>Dikarya</taxon>
        <taxon>Basidiomycota</taxon>
        <taxon>Agaricomycotina</taxon>
        <taxon>Agaricomycetes</taxon>
        <taxon>Agaricomycetidae</taxon>
        <taxon>Agaricales</taxon>
        <taxon>Marasmiineae</taxon>
        <taxon>Mycenaceae</taxon>
        <taxon>Mycena</taxon>
    </lineage>
</organism>
<dbReference type="Gene3D" id="1.10.630.10">
    <property type="entry name" value="Cytochrome P450"/>
    <property type="match status" value="1"/>
</dbReference>
<dbReference type="GO" id="GO:0016705">
    <property type="term" value="F:oxidoreductase activity, acting on paired donors, with incorporation or reduction of molecular oxygen"/>
    <property type="evidence" value="ECO:0007669"/>
    <property type="project" value="InterPro"/>
</dbReference>
<dbReference type="PRINTS" id="PR00463">
    <property type="entry name" value="EP450I"/>
</dbReference>
<dbReference type="InterPro" id="IPR050364">
    <property type="entry name" value="Cytochrome_P450_fung"/>
</dbReference>
<dbReference type="InterPro" id="IPR017972">
    <property type="entry name" value="Cyt_P450_CS"/>
</dbReference>
<protein>
    <submittedName>
        <fullName evidence="12">Cytochrome P450</fullName>
    </submittedName>
</protein>
<dbReference type="Proteomes" id="UP001221757">
    <property type="component" value="Unassembled WGS sequence"/>
</dbReference>
<evidence type="ECO:0000313" key="13">
    <source>
        <dbReference type="Proteomes" id="UP001221757"/>
    </source>
</evidence>
<dbReference type="PANTHER" id="PTHR46300">
    <property type="entry name" value="P450, PUTATIVE (EUROFUNG)-RELATED-RELATED"/>
    <property type="match status" value="1"/>
</dbReference>
<dbReference type="SUPFAM" id="SSF48264">
    <property type="entry name" value="Cytochrome P450"/>
    <property type="match status" value="1"/>
</dbReference>
<evidence type="ECO:0000256" key="5">
    <source>
        <dbReference type="ARBA" id="ARBA00022723"/>
    </source>
</evidence>
<feature type="chain" id="PRO_5042019400" evidence="11">
    <location>
        <begin position="19"/>
        <end position="508"/>
    </location>
</feature>
<dbReference type="GO" id="GO:0005506">
    <property type="term" value="F:iron ion binding"/>
    <property type="evidence" value="ECO:0007669"/>
    <property type="project" value="InterPro"/>
</dbReference>
<comment type="similarity">
    <text evidence="3 10">Belongs to the cytochrome P450 family.</text>
</comment>
<keyword evidence="7 9" id="KW-0408">Iron</keyword>
<feature type="signal peptide" evidence="11">
    <location>
        <begin position="1"/>
        <end position="18"/>
    </location>
</feature>
<evidence type="ECO:0000256" key="4">
    <source>
        <dbReference type="ARBA" id="ARBA00022617"/>
    </source>
</evidence>
<feature type="binding site" description="axial binding residue" evidence="9">
    <location>
        <position position="436"/>
    </location>
    <ligand>
        <name>heme</name>
        <dbReference type="ChEBI" id="CHEBI:30413"/>
    </ligand>
    <ligandPart>
        <name>Fe</name>
        <dbReference type="ChEBI" id="CHEBI:18248"/>
    </ligandPart>
</feature>
<keyword evidence="5 9" id="KW-0479">Metal-binding</keyword>
<evidence type="ECO:0000256" key="10">
    <source>
        <dbReference type="RuleBase" id="RU000461"/>
    </source>
</evidence>
<keyword evidence="11" id="KW-0732">Signal</keyword>
<reference evidence="12" key="1">
    <citation type="submission" date="2023-03" db="EMBL/GenBank/DDBJ databases">
        <title>Massive genome expansion in bonnet fungi (Mycena s.s.) driven by repeated elements and novel gene families across ecological guilds.</title>
        <authorList>
            <consortium name="Lawrence Berkeley National Laboratory"/>
            <person name="Harder C.B."/>
            <person name="Miyauchi S."/>
            <person name="Viragh M."/>
            <person name="Kuo A."/>
            <person name="Thoen E."/>
            <person name="Andreopoulos B."/>
            <person name="Lu D."/>
            <person name="Skrede I."/>
            <person name="Drula E."/>
            <person name="Henrissat B."/>
            <person name="Morin E."/>
            <person name="Kohler A."/>
            <person name="Barry K."/>
            <person name="LaButti K."/>
            <person name="Morin E."/>
            <person name="Salamov A."/>
            <person name="Lipzen A."/>
            <person name="Mereny Z."/>
            <person name="Hegedus B."/>
            <person name="Baldrian P."/>
            <person name="Stursova M."/>
            <person name="Weitz H."/>
            <person name="Taylor A."/>
            <person name="Grigoriev I.V."/>
            <person name="Nagy L.G."/>
            <person name="Martin F."/>
            <person name="Kauserud H."/>
        </authorList>
    </citation>
    <scope>NUCLEOTIDE SEQUENCE</scope>
    <source>
        <strain evidence="12">CBHHK067</strain>
    </source>
</reference>
<accession>A0AAD7CSZ8</accession>
<evidence type="ECO:0000256" key="7">
    <source>
        <dbReference type="ARBA" id="ARBA00023004"/>
    </source>
</evidence>